<evidence type="ECO:0000259" key="1">
    <source>
        <dbReference type="Pfam" id="PF07238"/>
    </source>
</evidence>
<dbReference type="HOGENOM" id="CLU_086342_0_1_0"/>
<protein>
    <submittedName>
        <fullName evidence="3">Type IV pilus assembly PilZ</fullName>
    </submittedName>
</protein>
<dbReference type="AlphaFoldDB" id="F7YXY9"/>
<dbReference type="KEGG" id="tta:Theth_0703"/>
<dbReference type="Proteomes" id="UP000006804">
    <property type="component" value="Chromosome"/>
</dbReference>
<feature type="domain" description="PilZ" evidence="1">
    <location>
        <begin position="110"/>
        <end position="214"/>
    </location>
</feature>
<dbReference type="EMBL" id="CP002351">
    <property type="protein sequence ID" value="AEH50788.1"/>
    <property type="molecule type" value="Genomic_DNA"/>
</dbReference>
<dbReference type="Gene3D" id="2.40.10.220">
    <property type="entry name" value="predicted glycosyltransferase like domains"/>
    <property type="match status" value="1"/>
</dbReference>
<name>F7YXY9_9THEM</name>
<gene>
    <name evidence="3" type="ORF">Theth_0703</name>
</gene>
<dbReference type="STRING" id="688269.Theth_0703"/>
<keyword evidence="4" id="KW-1185">Reference proteome</keyword>
<dbReference type="Pfam" id="PF12945">
    <property type="entry name" value="PilZNR"/>
    <property type="match status" value="1"/>
</dbReference>
<dbReference type="InterPro" id="IPR009926">
    <property type="entry name" value="T3SS_YcgR_PilZN"/>
</dbReference>
<dbReference type="RefSeq" id="WP_013932010.1">
    <property type="nucleotide sequence ID" value="NC_015707.1"/>
</dbReference>
<dbReference type="GO" id="GO:0035438">
    <property type="term" value="F:cyclic-di-GMP binding"/>
    <property type="evidence" value="ECO:0007669"/>
    <property type="project" value="InterPro"/>
</dbReference>
<evidence type="ECO:0000313" key="3">
    <source>
        <dbReference type="EMBL" id="AEH50788.1"/>
    </source>
</evidence>
<dbReference type="InterPro" id="IPR009875">
    <property type="entry name" value="PilZ_domain"/>
</dbReference>
<feature type="domain" description="Type III secretion system flagellar brake protein YcgR PilZN" evidence="2">
    <location>
        <begin position="16"/>
        <end position="103"/>
    </location>
</feature>
<dbReference type="PATRIC" id="fig|688269.3.peg.727"/>
<organism evidence="3 4">
    <name type="scientific">Pseudothermotoga thermarum DSM 5069</name>
    <dbReference type="NCBI Taxonomy" id="688269"/>
    <lineage>
        <taxon>Bacteria</taxon>
        <taxon>Thermotogati</taxon>
        <taxon>Thermotogota</taxon>
        <taxon>Thermotogae</taxon>
        <taxon>Thermotogales</taxon>
        <taxon>Thermotogaceae</taxon>
        <taxon>Pseudothermotoga</taxon>
    </lineage>
</organism>
<dbReference type="SUPFAM" id="SSF141371">
    <property type="entry name" value="PilZ domain-like"/>
    <property type="match status" value="1"/>
</dbReference>
<evidence type="ECO:0000313" key="4">
    <source>
        <dbReference type="Proteomes" id="UP000006804"/>
    </source>
</evidence>
<dbReference type="eggNOG" id="COG5581">
    <property type="taxonomic scope" value="Bacteria"/>
</dbReference>
<evidence type="ECO:0000259" key="2">
    <source>
        <dbReference type="Pfam" id="PF12945"/>
    </source>
</evidence>
<proteinExistence type="predicted"/>
<accession>F7YXY9</accession>
<dbReference type="Pfam" id="PF07238">
    <property type="entry name" value="PilZ"/>
    <property type="match status" value="1"/>
</dbReference>
<sequence length="227" mass="25954">MTEHAMPVEASSVLRPGMPLIIKYIDKKGDEWDFKSTIHDINFERGIMKIGMPSYKGRFVPIAAGEPIHVTAVAEKVVYTFDSRVINYGRDEQNFLVMYIAFPRTVKRVQRRRYVRIPLVLEGTFKIPGQEEVYRFVTKDFSAGGILMCTKQLLQVGQPILITLDLGSIKLEDQKAQVVRYVGKNDVTGLHEYGVQFLEVPPQLEKALVVYVFQQELKMRKASGRED</sequence>
<dbReference type="OrthoDB" id="37095at2"/>
<reference evidence="3 4" key="1">
    <citation type="submission" date="2010-11" db="EMBL/GenBank/DDBJ databases">
        <title>The complete genome of Thermotoga thermarum DSM 5069.</title>
        <authorList>
            <consortium name="US DOE Joint Genome Institute (JGI-PGF)"/>
            <person name="Lucas S."/>
            <person name="Copeland A."/>
            <person name="Lapidus A."/>
            <person name="Bruce D."/>
            <person name="Goodwin L."/>
            <person name="Pitluck S."/>
            <person name="Kyrpides N."/>
            <person name="Mavromatis K."/>
            <person name="Ivanova N."/>
            <person name="Zeytun A."/>
            <person name="Brettin T."/>
            <person name="Detter J.C."/>
            <person name="Tapia R."/>
            <person name="Han C."/>
            <person name="Land M."/>
            <person name="Hauser L."/>
            <person name="Markowitz V."/>
            <person name="Cheng J.-F."/>
            <person name="Hugenholtz P."/>
            <person name="Woyke T."/>
            <person name="Wu D."/>
            <person name="Spring S."/>
            <person name="Schroeder M."/>
            <person name="Brambilla E."/>
            <person name="Klenk H.-P."/>
            <person name="Eisen J.A."/>
        </authorList>
    </citation>
    <scope>NUCLEOTIDE SEQUENCE [LARGE SCALE GENOMIC DNA]</scope>
    <source>
        <strain evidence="3 4">DSM 5069</strain>
    </source>
</reference>